<sequence>MPTFDLLARKASALRIDHCKRAPVRICANALDRQRPGHDPLERSLARGGPLPIADCAGFGNRPAPAVAWIIRGVHAKQADALAIASDCVAIRDGAACKRGRGGNEYQRHRVILSSKEWDGG</sequence>
<dbReference type="EMBL" id="CP047219">
    <property type="protein sequence ID" value="QHD70696.1"/>
    <property type="molecule type" value="Genomic_DNA"/>
</dbReference>
<reference evidence="1 2" key="1">
    <citation type="submission" date="2019-12" db="EMBL/GenBank/DDBJ databases">
        <title>Functional and genomic insights into the Sphingobium yanoikuyae YC-JY1, a bacterium efficiently degrading bisphenol A.</title>
        <authorList>
            <person name="Jia Y."/>
            <person name="Li X."/>
            <person name="Wang J."/>
            <person name="Eltoukhy A."/>
            <person name="Lamraoui I."/>
            <person name="Yan Y."/>
        </authorList>
    </citation>
    <scope>NUCLEOTIDE SEQUENCE [LARGE SCALE GENOMIC DNA]</scope>
    <source>
        <strain evidence="1 2">YC-JY1</strain>
        <plasmid evidence="1 2">unnamed1</plasmid>
    </source>
</reference>
<keyword evidence="1" id="KW-0614">Plasmid</keyword>
<dbReference type="AlphaFoldDB" id="A0A6P1GPV8"/>
<evidence type="ECO:0000313" key="1">
    <source>
        <dbReference type="EMBL" id="QHD70696.1"/>
    </source>
</evidence>
<protein>
    <submittedName>
        <fullName evidence="1">Uncharacterized protein</fullName>
    </submittedName>
</protein>
<accession>A0A6P1GPV8</accession>
<gene>
    <name evidence="1" type="ORF">GS397_26085</name>
</gene>
<dbReference type="Proteomes" id="UP000464086">
    <property type="component" value="Plasmid unnamed1"/>
</dbReference>
<organism evidence="1 2">
    <name type="scientific">Sphingobium yanoikuyae</name>
    <name type="common">Sphingomonas yanoikuyae</name>
    <dbReference type="NCBI Taxonomy" id="13690"/>
    <lineage>
        <taxon>Bacteria</taxon>
        <taxon>Pseudomonadati</taxon>
        <taxon>Pseudomonadota</taxon>
        <taxon>Alphaproteobacteria</taxon>
        <taxon>Sphingomonadales</taxon>
        <taxon>Sphingomonadaceae</taxon>
        <taxon>Sphingobium</taxon>
    </lineage>
</organism>
<geneLocation type="plasmid" evidence="1">
    <name>unnamed1</name>
</geneLocation>
<evidence type="ECO:0000313" key="2">
    <source>
        <dbReference type="Proteomes" id="UP000464086"/>
    </source>
</evidence>
<name>A0A6P1GPV8_SPHYA</name>
<dbReference type="RefSeq" id="WP_159368238.1">
    <property type="nucleotide sequence ID" value="NZ_CP047219.1"/>
</dbReference>
<proteinExistence type="predicted"/>